<organism evidence="1 2">
    <name type="scientific">Effusibacillus consociatus</name>
    <dbReference type="NCBI Taxonomy" id="1117041"/>
    <lineage>
        <taxon>Bacteria</taxon>
        <taxon>Bacillati</taxon>
        <taxon>Bacillota</taxon>
        <taxon>Bacilli</taxon>
        <taxon>Bacillales</taxon>
        <taxon>Alicyclobacillaceae</taxon>
        <taxon>Effusibacillus</taxon>
    </lineage>
</organism>
<evidence type="ECO:0000313" key="2">
    <source>
        <dbReference type="Proteomes" id="UP001596002"/>
    </source>
</evidence>
<proteinExistence type="predicted"/>
<gene>
    <name evidence="1" type="ORF">ACFO8Q_10885</name>
</gene>
<evidence type="ECO:0000313" key="1">
    <source>
        <dbReference type="EMBL" id="MFC4767858.1"/>
    </source>
</evidence>
<sequence length="101" mass="11361">MSDYQMQNNFQDFLTSLSNLDTIEPRQDLEMQQKIAEVVAGLRELGTITRDSLAVFLKVHPEAVPIIAACAGLGQEQLKNQLRHHLGTSGWVNLQEIKLMN</sequence>
<accession>A0ABV9Q282</accession>
<name>A0ABV9Q282_9BACL</name>
<dbReference type="Proteomes" id="UP001596002">
    <property type="component" value="Unassembled WGS sequence"/>
</dbReference>
<protein>
    <submittedName>
        <fullName evidence="1">Uncharacterized protein</fullName>
    </submittedName>
</protein>
<keyword evidence="2" id="KW-1185">Reference proteome</keyword>
<dbReference type="EMBL" id="JBHSHC010000091">
    <property type="protein sequence ID" value="MFC4767858.1"/>
    <property type="molecule type" value="Genomic_DNA"/>
</dbReference>
<reference evidence="2" key="1">
    <citation type="journal article" date="2019" name="Int. J. Syst. Evol. Microbiol.">
        <title>The Global Catalogue of Microorganisms (GCM) 10K type strain sequencing project: providing services to taxonomists for standard genome sequencing and annotation.</title>
        <authorList>
            <consortium name="The Broad Institute Genomics Platform"/>
            <consortium name="The Broad Institute Genome Sequencing Center for Infectious Disease"/>
            <person name="Wu L."/>
            <person name="Ma J."/>
        </authorList>
    </citation>
    <scope>NUCLEOTIDE SEQUENCE [LARGE SCALE GENOMIC DNA]</scope>
    <source>
        <strain evidence="2">WYCCWR 12678</strain>
    </source>
</reference>
<comment type="caution">
    <text evidence="1">The sequence shown here is derived from an EMBL/GenBank/DDBJ whole genome shotgun (WGS) entry which is preliminary data.</text>
</comment>